<evidence type="ECO:0000313" key="5">
    <source>
        <dbReference type="Proteomes" id="UP000814367"/>
    </source>
</evidence>
<reference evidence="2 5" key="2">
    <citation type="submission" date="2020-03" db="EMBL/GenBank/DDBJ databases">
        <title>Comparative genetics of Staphylococcus warneri persistents from caprine mastitis.</title>
        <authorList>
            <person name="Franca C.A."/>
            <person name="Rosa D.S."/>
            <person name="Silva A."/>
            <person name="Rodrigues D.L.N."/>
            <person name="Santos R.G."/>
            <person name="Castillo R.E.H."/>
            <person name="Moreira M.A.S."/>
            <person name="Lima M.C."/>
            <person name="Gouveia G.V."/>
            <person name="Gouveia J.J.S."/>
            <person name="Souza R.F.S."/>
            <person name="Bertram B."/>
            <person name="Azevedo V."/>
            <person name="Costa M."/>
        </authorList>
    </citation>
    <scope>NUCLEOTIDE SEQUENCE [LARGE SCALE GENOMIC DNA]</scope>
    <source>
        <strain evidence="2 5">Cap 9.2</strain>
    </source>
</reference>
<sequence>MALTILSLVGTFILSVIAGVVANYITDNLKKINKKPHFALVGSGVFCIWRTILHLLFSV</sequence>
<dbReference type="Proteomes" id="UP000261016">
    <property type="component" value="Unassembled WGS sequence"/>
</dbReference>
<dbReference type="AlphaFoldDB" id="A0A2V3ZCV3"/>
<evidence type="ECO:0000313" key="3">
    <source>
        <dbReference type="EMBL" id="RGM30348.1"/>
    </source>
</evidence>
<keyword evidence="1" id="KW-0812">Transmembrane</keyword>
<name>A0A2V3ZCV3_STAWA</name>
<protein>
    <submittedName>
        <fullName evidence="3">Uncharacterized protein</fullName>
    </submittedName>
</protein>
<dbReference type="Proteomes" id="UP000814367">
    <property type="component" value="Unassembled WGS sequence"/>
</dbReference>
<feature type="transmembrane region" description="Helical" evidence="1">
    <location>
        <begin position="6"/>
        <end position="26"/>
    </location>
</feature>
<evidence type="ECO:0000256" key="1">
    <source>
        <dbReference type="SAM" id="Phobius"/>
    </source>
</evidence>
<comment type="caution">
    <text evidence="3">The sequence shown here is derived from an EMBL/GenBank/DDBJ whole genome shotgun (WGS) entry which is preliminary data.</text>
</comment>
<evidence type="ECO:0000313" key="2">
    <source>
        <dbReference type="EMBL" id="MCG6226734.1"/>
    </source>
</evidence>
<dbReference type="EMBL" id="JAANHJ010000001">
    <property type="protein sequence ID" value="MCG6226734.1"/>
    <property type="molecule type" value="Genomic_DNA"/>
</dbReference>
<keyword evidence="5" id="KW-1185">Reference proteome</keyword>
<dbReference type="RefSeq" id="WP_042752767.1">
    <property type="nucleotide sequence ID" value="NZ_CABMFV010000003.1"/>
</dbReference>
<evidence type="ECO:0000313" key="4">
    <source>
        <dbReference type="Proteomes" id="UP000261016"/>
    </source>
</evidence>
<accession>A0A2V3ZCV3</accession>
<dbReference type="EMBL" id="QSTD01000003">
    <property type="protein sequence ID" value="RGM30348.1"/>
    <property type="molecule type" value="Genomic_DNA"/>
</dbReference>
<organism evidence="3 4">
    <name type="scientific">Staphylococcus warneri</name>
    <dbReference type="NCBI Taxonomy" id="1292"/>
    <lineage>
        <taxon>Bacteria</taxon>
        <taxon>Bacillati</taxon>
        <taxon>Bacillota</taxon>
        <taxon>Bacilli</taxon>
        <taxon>Bacillales</taxon>
        <taxon>Staphylococcaceae</taxon>
        <taxon>Staphylococcus</taxon>
    </lineage>
</organism>
<keyword evidence="1" id="KW-1133">Transmembrane helix</keyword>
<reference evidence="3 4" key="1">
    <citation type="submission" date="2018-08" db="EMBL/GenBank/DDBJ databases">
        <title>A genome reference for cultivated species of the human gut microbiota.</title>
        <authorList>
            <person name="Zou Y."/>
            <person name="Xue W."/>
            <person name="Luo G."/>
        </authorList>
    </citation>
    <scope>NUCLEOTIDE SEQUENCE [LARGE SCALE GENOMIC DNA]</scope>
    <source>
        <strain evidence="3 4">OM08-17AT</strain>
    </source>
</reference>
<feature type="transmembrane region" description="Helical" evidence="1">
    <location>
        <begin position="38"/>
        <end position="57"/>
    </location>
</feature>
<gene>
    <name evidence="3" type="ORF">DXC19_07780</name>
    <name evidence="2" type="ORF">G8J23_12195</name>
</gene>
<proteinExistence type="predicted"/>
<keyword evidence="1" id="KW-0472">Membrane</keyword>